<organism evidence="1 2">
    <name type="scientific">Sphaerodactylus townsendi</name>
    <dbReference type="NCBI Taxonomy" id="933632"/>
    <lineage>
        <taxon>Eukaryota</taxon>
        <taxon>Metazoa</taxon>
        <taxon>Chordata</taxon>
        <taxon>Craniata</taxon>
        <taxon>Vertebrata</taxon>
        <taxon>Euteleostomi</taxon>
        <taxon>Lepidosauria</taxon>
        <taxon>Squamata</taxon>
        <taxon>Bifurcata</taxon>
        <taxon>Gekkota</taxon>
        <taxon>Sphaerodactylidae</taxon>
        <taxon>Sphaerodactylus</taxon>
    </lineage>
</organism>
<protein>
    <submittedName>
        <fullName evidence="1">Sodium/hydrogen exchanger 9B2</fullName>
    </submittedName>
</protein>
<proteinExistence type="predicted"/>
<reference evidence="1" key="1">
    <citation type="submission" date="2021-08" db="EMBL/GenBank/DDBJ databases">
        <title>The first chromosome-level gecko genome reveals the dynamic sex chromosomes of Neotropical dwarf geckos (Sphaerodactylidae: Sphaerodactylus).</title>
        <authorList>
            <person name="Pinto B.J."/>
            <person name="Keating S.E."/>
            <person name="Gamble T."/>
        </authorList>
    </citation>
    <scope>NUCLEOTIDE SEQUENCE</scope>
    <source>
        <strain evidence="1">TG3544</strain>
    </source>
</reference>
<dbReference type="Proteomes" id="UP000827872">
    <property type="component" value="Linkage Group LG10"/>
</dbReference>
<sequence>MLMLQAQGYGVEKGIPTLLIAAGSLDDIVAITGFNIFLGMAFSKGSTFFSLLYGVLQVVIGATAGGVLGLFICYFPSQDQAFLAWKRAYFVMGLAVFSVLVSKYLGFPGSGGLCTIVLSILGGLAWSEEKKEVQEIIAAAWELFQPFLFSLIGAEISIVSISAKTFGLCLATMSAALLARMIAAFLVVSCAGFNCKEKLFIALAWIPKATVQAAIGSVALDAVRGGPDLQLEEYGLNILTIAFLAILITAPTGAILIGLLGPRLLQKTSLDHGDDYRPKKERPVETSSPT</sequence>
<accession>A0ACB8E948</accession>
<keyword evidence="2" id="KW-1185">Reference proteome</keyword>
<comment type="caution">
    <text evidence="1">The sequence shown here is derived from an EMBL/GenBank/DDBJ whole genome shotgun (WGS) entry which is preliminary data.</text>
</comment>
<evidence type="ECO:0000313" key="2">
    <source>
        <dbReference type="Proteomes" id="UP000827872"/>
    </source>
</evidence>
<dbReference type="EMBL" id="CM037623">
    <property type="protein sequence ID" value="KAH7988692.1"/>
    <property type="molecule type" value="Genomic_DNA"/>
</dbReference>
<evidence type="ECO:0000313" key="1">
    <source>
        <dbReference type="EMBL" id="KAH7988692.1"/>
    </source>
</evidence>
<name>A0ACB8E948_9SAUR</name>
<gene>
    <name evidence="1" type="primary">SLC9B2_2</name>
    <name evidence="1" type="ORF">K3G42_020604</name>
</gene>